<comment type="pathway">
    <text evidence="4">Protein modification; protein ubiquitination.</text>
</comment>
<evidence type="ECO:0000256" key="20">
    <source>
        <dbReference type="ARBA" id="ARBA00065675"/>
    </source>
</evidence>
<keyword evidence="12 25" id="KW-0863">Zinc-finger</keyword>
<dbReference type="PROSITE" id="PS51416">
    <property type="entry name" value="MIB_HERC2"/>
    <property type="match status" value="2"/>
</dbReference>
<dbReference type="InterPro" id="IPR040847">
    <property type="entry name" value="SH3_15"/>
</dbReference>
<dbReference type="CDD" id="cd02339">
    <property type="entry name" value="ZZ_Mind_bomb"/>
    <property type="match status" value="1"/>
</dbReference>
<evidence type="ECO:0000256" key="21">
    <source>
        <dbReference type="ARBA" id="ARBA00071885"/>
    </source>
</evidence>
<keyword evidence="6" id="KW-0963">Cytoplasm</keyword>
<keyword evidence="16" id="KW-0914">Notch signaling pathway</keyword>
<evidence type="ECO:0000256" key="23">
    <source>
        <dbReference type="ARBA" id="ARBA00080621"/>
    </source>
</evidence>
<reference evidence="29" key="2">
    <citation type="submission" date="2025-08" db="UniProtKB">
        <authorList>
            <consortium name="Ensembl"/>
        </authorList>
    </citation>
    <scope>IDENTIFICATION</scope>
    <source>
        <strain evidence="29">Thoroughbred</strain>
    </source>
</reference>
<dbReference type="GO" id="GO:0007219">
    <property type="term" value="P:Notch signaling pathway"/>
    <property type="evidence" value="ECO:0007669"/>
    <property type="project" value="UniProtKB-KW"/>
</dbReference>
<evidence type="ECO:0000256" key="4">
    <source>
        <dbReference type="ARBA" id="ARBA00004906"/>
    </source>
</evidence>
<dbReference type="Pfam" id="PF00023">
    <property type="entry name" value="Ank"/>
    <property type="match status" value="2"/>
</dbReference>
<dbReference type="CTD" id="142678"/>
<evidence type="ECO:0000256" key="25">
    <source>
        <dbReference type="PROSITE-ProRule" id="PRU00228"/>
    </source>
</evidence>
<keyword evidence="9" id="KW-0479">Metal-binding</keyword>
<evidence type="ECO:0000256" key="19">
    <source>
        <dbReference type="ARBA" id="ARBA00056224"/>
    </source>
</evidence>
<dbReference type="InterPro" id="IPR000433">
    <property type="entry name" value="Znf_ZZ"/>
</dbReference>
<dbReference type="Gene3D" id="3.30.40.10">
    <property type="entry name" value="Zinc/RING finger domain, C3HC4 (zinc finger)"/>
    <property type="match status" value="2"/>
</dbReference>
<dbReference type="FunFam" id="2.30.30.40:FF:000078">
    <property type="entry name" value="Putative e3 ubiquitin-protein ligase mib2"/>
    <property type="match status" value="1"/>
</dbReference>
<evidence type="ECO:0000256" key="6">
    <source>
        <dbReference type="ARBA" id="ARBA00022490"/>
    </source>
</evidence>
<feature type="domain" description="RING-type" evidence="26">
    <location>
        <begin position="904"/>
        <end position="937"/>
    </location>
</feature>
<accession>A0A3Q2GX07</accession>
<dbReference type="UniPathway" id="UPA00143"/>
<organism evidence="29 30">
    <name type="scientific">Equus caballus</name>
    <name type="common">Horse</name>
    <dbReference type="NCBI Taxonomy" id="9796"/>
    <lineage>
        <taxon>Eukaryota</taxon>
        <taxon>Metazoa</taxon>
        <taxon>Chordata</taxon>
        <taxon>Craniata</taxon>
        <taxon>Vertebrata</taxon>
        <taxon>Euteleostomi</taxon>
        <taxon>Mammalia</taxon>
        <taxon>Eutheria</taxon>
        <taxon>Laurasiatheria</taxon>
        <taxon>Perissodactyla</taxon>
        <taxon>Equidae</taxon>
        <taxon>Equus</taxon>
    </lineage>
</organism>
<dbReference type="SUPFAM" id="SSF159034">
    <property type="entry name" value="Mib/herc2 domain-like"/>
    <property type="match status" value="2"/>
</dbReference>
<evidence type="ECO:0000256" key="11">
    <source>
        <dbReference type="ARBA" id="ARBA00022753"/>
    </source>
</evidence>
<keyword evidence="15" id="KW-0832">Ubl conjugation</keyword>
<dbReference type="PANTHER" id="PTHR24202">
    <property type="entry name" value="E3 UBIQUITIN-PROTEIN LIGASE MIB2"/>
    <property type="match status" value="1"/>
</dbReference>
<evidence type="ECO:0000259" key="28">
    <source>
        <dbReference type="PROSITE" id="PS51416"/>
    </source>
</evidence>
<dbReference type="FunFam" id="3.30.60.90:FF:000004">
    <property type="entry name" value="Putative E3 ubiquitin-protein ligase MIB2"/>
    <property type="match status" value="1"/>
</dbReference>
<evidence type="ECO:0000256" key="12">
    <source>
        <dbReference type="ARBA" id="ARBA00022771"/>
    </source>
</evidence>
<dbReference type="GeneTree" id="ENSGT00940000158097"/>
<dbReference type="RefSeq" id="XP_070117236.1">
    <property type="nucleotide sequence ID" value="XM_070261135.1"/>
</dbReference>
<dbReference type="SMART" id="SM00248">
    <property type="entry name" value="ANK"/>
    <property type="match status" value="9"/>
</dbReference>
<dbReference type="PROSITE" id="PS50135">
    <property type="entry name" value="ZF_ZZ_2"/>
    <property type="match status" value="1"/>
</dbReference>
<evidence type="ECO:0000313" key="30">
    <source>
        <dbReference type="Proteomes" id="UP000002281"/>
    </source>
</evidence>
<comment type="subcellular location">
    <subcellularLocation>
        <location evidence="3">Cytoplasm</location>
    </subcellularLocation>
    <subcellularLocation>
        <location evidence="2">Endosome</location>
    </subcellularLocation>
</comment>
<evidence type="ECO:0000256" key="18">
    <source>
        <dbReference type="ARBA" id="ARBA00023203"/>
    </source>
</evidence>
<feature type="repeat" description="ANK" evidence="24">
    <location>
        <begin position="488"/>
        <end position="520"/>
    </location>
</feature>
<evidence type="ECO:0000256" key="8">
    <source>
        <dbReference type="ARBA" id="ARBA00022679"/>
    </source>
</evidence>
<dbReference type="InterPro" id="IPR013083">
    <property type="entry name" value="Znf_RING/FYVE/PHD"/>
</dbReference>
<evidence type="ECO:0000256" key="22">
    <source>
        <dbReference type="ARBA" id="ARBA00078905"/>
    </source>
</evidence>
<evidence type="ECO:0000313" key="29">
    <source>
        <dbReference type="Ensembl" id="ENSECAP00000025398.3"/>
    </source>
</evidence>
<dbReference type="FunFam" id="1.25.40.20:FF:000075">
    <property type="entry name" value="E3 ubiquitin-protein ligase MIB2 isoform X1"/>
    <property type="match status" value="1"/>
</dbReference>
<evidence type="ECO:0000259" key="26">
    <source>
        <dbReference type="PROSITE" id="PS50089"/>
    </source>
</evidence>
<evidence type="ECO:0000256" key="9">
    <source>
        <dbReference type="ARBA" id="ARBA00022723"/>
    </source>
</evidence>
<dbReference type="PANTHER" id="PTHR24202:SF4">
    <property type="entry name" value="E3 UBIQUITIN-PROTEIN LIGASE MIB2-RELATED"/>
    <property type="match status" value="1"/>
</dbReference>
<dbReference type="InterPro" id="IPR010606">
    <property type="entry name" value="Mib_Herc2"/>
</dbReference>
<evidence type="ECO:0000256" key="24">
    <source>
        <dbReference type="PROSITE-ProRule" id="PRU00023"/>
    </source>
</evidence>
<dbReference type="InterPro" id="IPR042056">
    <property type="entry name" value="MIB1/2_ZZ"/>
</dbReference>
<dbReference type="InterPro" id="IPR036770">
    <property type="entry name" value="Ankyrin_rpt-contain_sf"/>
</dbReference>
<name>A0A3Q2GX07_HORSE</name>
<evidence type="ECO:0000259" key="27">
    <source>
        <dbReference type="PROSITE" id="PS50135"/>
    </source>
</evidence>
<dbReference type="Gene3D" id="2.30.30.40">
    <property type="entry name" value="SH3 Domains"/>
    <property type="match status" value="2"/>
</dbReference>
<keyword evidence="18" id="KW-0009">Actin-binding</keyword>
<feature type="domain" description="RING-type" evidence="26">
    <location>
        <begin position="825"/>
        <end position="860"/>
    </location>
</feature>
<dbReference type="SMART" id="SM00184">
    <property type="entry name" value="RING"/>
    <property type="match status" value="2"/>
</dbReference>
<dbReference type="Pfam" id="PF18346">
    <property type="entry name" value="SH3_15"/>
    <property type="match status" value="2"/>
</dbReference>
<dbReference type="Bgee" id="ENSECAG00000014796">
    <property type="expression patterns" value="Expressed in synovial membrane of synovial joint and 21 other cell types or tissues"/>
</dbReference>
<dbReference type="SUPFAM" id="SSF48403">
    <property type="entry name" value="Ankyrin repeat"/>
    <property type="match status" value="1"/>
</dbReference>
<dbReference type="Gene3D" id="3.30.60.90">
    <property type="match status" value="1"/>
</dbReference>
<proteinExistence type="predicted"/>
<feature type="repeat" description="ANK" evidence="24">
    <location>
        <begin position="658"/>
        <end position="690"/>
    </location>
</feature>
<evidence type="ECO:0000256" key="14">
    <source>
        <dbReference type="ARBA" id="ARBA00022833"/>
    </source>
</evidence>
<evidence type="ECO:0000256" key="13">
    <source>
        <dbReference type="ARBA" id="ARBA00022786"/>
    </source>
</evidence>
<comment type="subunit">
    <text evidence="20">Interacts with actin monomer.</text>
</comment>
<evidence type="ECO:0000256" key="7">
    <source>
        <dbReference type="ARBA" id="ARBA00022553"/>
    </source>
</evidence>
<keyword evidence="13" id="KW-0833">Ubl conjugation pathway</keyword>
<evidence type="ECO:0000256" key="5">
    <source>
        <dbReference type="ARBA" id="ARBA00012483"/>
    </source>
</evidence>
<comment type="catalytic activity">
    <reaction evidence="1">
        <text>S-ubiquitinyl-[E2 ubiquitin-conjugating enzyme]-L-cysteine + [acceptor protein]-L-lysine = [E2 ubiquitin-conjugating enzyme]-L-cysteine + N(6)-ubiquitinyl-[acceptor protein]-L-lysine.</text>
        <dbReference type="EC" id="2.3.2.27"/>
    </reaction>
</comment>
<feature type="domain" description="MIB/HERC2" evidence="28">
    <location>
        <begin position="1"/>
        <end position="80"/>
    </location>
</feature>
<keyword evidence="8" id="KW-0808">Transferase</keyword>
<dbReference type="InterPro" id="IPR002110">
    <property type="entry name" value="Ankyrin_rpt"/>
</dbReference>
<dbReference type="GO" id="GO:0008270">
    <property type="term" value="F:zinc ion binding"/>
    <property type="evidence" value="ECO:0007669"/>
    <property type="project" value="UniProtKB-KW"/>
</dbReference>
<dbReference type="SMART" id="SM00291">
    <property type="entry name" value="ZnF_ZZ"/>
    <property type="match status" value="1"/>
</dbReference>
<dbReference type="PROSITE" id="PS50297">
    <property type="entry name" value="ANK_REP_REGION"/>
    <property type="match status" value="5"/>
</dbReference>
<evidence type="ECO:0000256" key="3">
    <source>
        <dbReference type="ARBA" id="ARBA00004496"/>
    </source>
</evidence>
<dbReference type="PROSITE" id="PS50088">
    <property type="entry name" value="ANK_REPEAT"/>
    <property type="match status" value="5"/>
</dbReference>
<dbReference type="Pfam" id="PF00569">
    <property type="entry name" value="ZZ"/>
    <property type="match status" value="1"/>
</dbReference>
<dbReference type="SUPFAM" id="SSF57850">
    <property type="entry name" value="RING/U-box"/>
    <property type="match status" value="2"/>
</dbReference>
<evidence type="ECO:0000256" key="16">
    <source>
        <dbReference type="ARBA" id="ARBA00022976"/>
    </source>
</evidence>
<dbReference type="GO" id="GO:0016567">
    <property type="term" value="P:protein ubiquitination"/>
    <property type="evidence" value="ECO:0007669"/>
    <property type="project" value="UniProtKB-UniPathway"/>
</dbReference>
<evidence type="ECO:0000256" key="2">
    <source>
        <dbReference type="ARBA" id="ARBA00004177"/>
    </source>
</evidence>
<dbReference type="FunFam" id="2.30.30.40:FF:000044">
    <property type="entry name" value="E3 ubiquitin-protein ligase MIB2, putative"/>
    <property type="match status" value="1"/>
</dbReference>
<dbReference type="Pfam" id="PF12796">
    <property type="entry name" value="Ank_2"/>
    <property type="match status" value="2"/>
</dbReference>
<feature type="domain" description="MIB/HERC2" evidence="28">
    <location>
        <begin position="149"/>
        <end position="227"/>
    </location>
</feature>
<dbReference type="GO" id="GO:0005768">
    <property type="term" value="C:endosome"/>
    <property type="evidence" value="ECO:0007669"/>
    <property type="project" value="UniProtKB-SubCell"/>
</dbReference>
<keyword evidence="30" id="KW-1185">Reference proteome</keyword>
<dbReference type="GO" id="GO:0003779">
    <property type="term" value="F:actin binding"/>
    <property type="evidence" value="ECO:0007669"/>
    <property type="project" value="UniProtKB-KW"/>
</dbReference>
<dbReference type="EC" id="2.3.2.27" evidence="5"/>
<dbReference type="Proteomes" id="UP000002281">
    <property type="component" value="Chromosome 2"/>
</dbReference>
<dbReference type="PROSITE" id="PS01357">
    <property type="entry name" value="ZF_ZZ_1"/>
    <property type="match status" value="1"/>
</dbReference>
<evidence type="ECO:0000256" key="1">
    <source>
        <dbReference type="ARBA" id="ARBA00000900"/>
    </source>
</evidence>
<keyword evidence="10" id="KW-0677">Repeat</keyword>
<feature type="repeat" description="ANK" evidence="24">
    <location>
        <begin position="624"/>
        <end position="648"/>
    </location>
</feature>
<sequence length="948" mass="102347">MEPDPQAGVQVGMRVVRGMDWKWGQQDGGEGGVGTVVELGRHGSPSTPDRTVVVQWDHGTRTNYRAGYQGAHDLLLYDNAQIGVRHPNIICDCCKKHGLRGMRWKCRVCFDYDLCTQCYMHSKHDLAHAFERYETAHSRPVMLSPRQGLPRIPLRGIFQGAKVVRGPDWEWGSQDGGEGKPGRVVDIRGWDVETGRSVASVTWADGTTNVYRVGHKGKVDLKCVGEAAGGFYYKEHLPRLGKPAELQRRVSVDGQPFQHGDKVKCLLDPDILREMQEGHGGWNPRMAEFIGQTGTVHRITDCGDVRVQFSHETRWTFHPGALTKALGRVGKVVKVFGDGNLRVAVGGQLWTFSPSCLLAYRPEEDANLDVAERARENKSAGTQLRQPVGGGLLPTTTSPYPCPPGSLSVALDKLRAQKSDPEHPGRLVVEVALGNMARSLDLLRRHPEQVDTKNQGRTALLVAAYLGQVELLRLLLKARADVDLPDDEGNTALHYAALGNQPEAARVLLSSGCGANALNGTRSAALHVAVQRGFLEVVRVLCEHGCDVNLPDAHADTPLHCAISVGAGASGIVEILTEVPAIDVTATNSQGFTLLHHASLKGHTLAVRRILARARQLVDAKKEDGFTALHLAALNNHREVAQILIREGRCDVNVRNRKLQSALHLAVQQAHVGLVPLLVDAGCSVNAEDEEGDTALHVALQRHQLLPLAADGAGGDPGPLQLLSRLQASGLPGSAELTVGAAMACFLALEGADVSYSNHRGRSPLDLAVEGRVLKALQGCAQRCRERQAGGPGGAAPGPRLALSTPNTVTNLHVAPPSGPEAAECLVCSELALLVLFSPCQHRTVCEECARRMKKCIRCQAVIGKKLRPDGTEVASAASAPGPPRQLVEELQSRYRQMEERITCPICIDSHIRLVFQCGHGACAPCGAALSACPICRQPIRDRIQIFV</sequence>
<comment type="function">
    <text evidence="19">E3 ubiquitin-protein ligase that mediates ubiquitination of Delta receptors, which act as ligands of Notch proteins. Positively regulates the Delta-mediated Notch signaling by ubiquitinating the intracellular domain of Delta, leading to endocytosis of Delta receptors.</text>
</comment>
<dbReference type="PRINTS" id="PR01415">
    <property type="entry name" value="ANKYRIN"/>
</dbReference>
<evidence type="ECO:0000256" key="15">
    <source>
        <dbReference type="ARBA" id="ARBA00022843"/>
    </source>
</evidence>
<reference evidence="29" key="3">
    <citation type="submission" date="2025-09" db="UniProtKB">
        <authorList>
            <consortium name="Ensembl"/>
        </authorList>
    </citation>
    <scope>IDENTIFICATION</scope>
    <source>
        <strain evidence="29">Thoroughbred</strain>
    </source>
</reference>
<keyword evidence="11" id="KW-0967">Endosome</keyword>
<dbReference type="Pfam" id="PF13920">
    <property type="entry name" value="zf-C3HC4_3"/>
    <property type="match status" value="2"/>
</dbReference>
<dbReference type="AlphaFoldDB" id="A0A3Q2GX07"/>
<dbReference type="Pfam" id="PF06701">
    <property type="entry name" value="MIB_HERC2"/>
    <property type="match status" value="2"/>
</dbReference>
<dbReference type="FunFam" id="1.25.40.20:FF:000158">
    <property type="entry name" value="E3 ubiquitin-protein ligase MIB2 isoform X3"/>
    <property type="match status" value="1"/>
</dbReference>
<keyword evidence="7" id="KW-0597">Phosphoprotein</keyword>
<dbReference type="PROSITE" id="PS50089">
    <property type="entry name" value="ZF_RING_2"/>
    <property type="match status" value="2"/>
</dbReference>
<dbReference type="FunFam" id="3.30.40.10:FF:000250">
    <property type="entry name" value="E3 ubiquitin-protein ligase MIB2 isoform X2"/>
    <property type="match status" value="1"/>
</dbReference>
<dbReference type="InterPro" id="IPR043145">
    <property type="entry name" value="Znf_ZZ_sf"/>
</dbReference>
<gene>
    <name evidence="29 31" type="primary">MIB2</name>
</gene>
<feature type="repeat" description="ANK" evidence="24">
    <location>
        <begin position="455"/>
        <end position="487"/>
    </location>
</feature>
<keyword evidence="14" id="KW-0862">Zinc</keyword>
<feature type="repeat" description="ANK" evidence="24">
    <location>
        <begin position="521"/>
        <end position="553"/>
    </location>
</feature>
<dbReference type="VGNC" id="VGNC:20170">
    <property type="gene designation" value="MIB2"/>
</dbReference>
<dbReference type="Gene3D" id="1.25.40.20">
    <property type="entry name" value="Ankyrin repeat-containing domain"/>
    <property type="match status" value="3"/>
</dbReference>
<dbReference type="GeneID" id="100065291"/>
<dbReference type="CDD" id="cd16726">
    <property type="entry name" value="RING-HC_MIB2_rpt1"/>
    <property type="match status" value="1"/>
</dbReference>
<keyword evidence="17 24" id="KW-0040">ANK repeat</keyword>
<dbReference type="InterPro" id="IPR001841">
    <property type="entry name" value="Znf_RING"/>
</dbReference>
<dbReference type="GO" id="GO:0061630">
    <property type="term" value="F:ubiquitin protein ligase activity"/>
    <property type="evidence" value="ECO:0007669"/>
    <property type="project" value="UniProtKB-EC"/>
</dbReference>
<evidence type="ECO:0000313" key="31">
    <source>
        <dbReference type="VGNC" id="VGNC:20170"/>
    </source>
</evidence>
<protein>
    <recommendedName>
        <fullName evidence="21">E3 ubiquitin-protein ligase MIB2</fullName>
        <ecNumber evidence="5">2.3.2.27</ecNumber>
    </recommendedName>
    <alternativeName>
        <fullName evidence="22">Mind bomb homolog 2</fullName>
    </alternativeName>
    <alternativeName>
        <fullName evidence="23">RING-type E3 ubiquitin transferase MIB2</fullName>
    </alternativeName>
</protein>
<evidence type="ECO:0000256" key="10">
    <source>
        <dbReference type="ARBA" id="ARBA00022737"/>
    </source>
</evidence>
<evidence type="ECO:0000256" key="17">
    <source>
        <dbReference type="ARBA" id="ARBA00023043"/>
    </source>
</evidence>
<feature type="domain" description="ZZ-type" evidence="27">
    <location>
        <begin position="86"/>
        <end position="138"/>
    </location>
</feature>
<dbReference type="Ensembl" id="ENSECAT00000032249.3">
    <property type="protein sequence ID" value="ENSECAP00000025398.3"/>
    <property type="gene ID" value="ENSECAG00000014796.4"/>
</dbReference>
<dbReference type="FunFam" id="3.30.40.10:FF:000094">
    <property type="entry name" value="E3 ubiquitin-protein ligase MIB2 isoform X1"/>
    <property type="match status" value="1"/>
</dbReference>
<reference evidence="29 30" key="1">
    <citation type="journal article" date="2009" name="Science">
        <title>Genome sequence, comparative analysis, and population genetics of the domestic horse.</title>
        <authorList>
            <consortium name="Broad Institute Genome Sequencing Platform"/>
            <consortium name="Broad Institute Whole Genome Assembly Team"/>
            <person name="Wade C.M."/>
            <person name="Giulotto E."/>
            <person name="Sigurdsson S."/>
            <person name="Zoli M."/>
            <person name="Gnerre S."/>
            <person name="Imsland F."/>
            <person name="Lear T.L."/>
            <person name="Adelson D.L."/>
            <person name="Bailey E."/>
            <person name="Bellone R.R."/>
            <person name="Bloecker H."/>
            <person name="Distl O."/>
            <person name="Edgar R.C."/>
            <person name="Garber M."/>
            <person name="Leeb T."/>
            <person name="Mauceli E."/>
            <person name="MacLeod J.N."/>
            <person name="Penedo M.C.T."/>
            <person name="Raison J.M."/>
            <person name="Sharpe T."/>
            <person name="Vogel J."/>
            <person name="Andersson L."/>
            <person name="Antczak D.F."/>
            <person name="Biagi T."/>
            <person name="Binns M.M."/>
            <person name="Chowdhary B.P."/>
            <person name="Coleman S.J."/>
            <person name="Della Valle G."/>
            <person name="Fryc S."/>
            <person name="Guerin G."/>
            <person name="Hasegawa T."/>
            <person name="Hill E.W."/>
            <person name="Jurka J."/>
            <person name="Kiialainen A."/>
            <person name="Lindgren G."/>
            <person name="Liu J."/>
            <person name="Magnani E."/>
            <person name="Mickelson J.R."/>
            <person name="Murray J."/>
            <person name="Nergadze S.G."/>
            <person name="Onofrio R."/>
            <person name="Pedroni S."/>
            <person name="Piras M.F."/>
            <person name="Raudsepp T."/>
            <person name="Rocchi M."/>
            <person name="Roeed K.H."/>
            <person name="Ryder O.A."/>
            <person name="Searle S."/>
            <person name="Skow L."/>
            <person name="Swinburne J.E."/>
            <person name="Syvaenen A.C."/>
            <person name="Tozaki T."/>
            <person name="Valberg S.J."/>
            <person name="Vaudin M."/>
            <person name="White J.R."/>
            <person name="Zody M.C."/>
            <person name="Lander E.S."/>
            <person name="Lindblad-Toh K."/>
        </authorList>
    </citation>
    <scope>NUCLEOTIDE SEQUENCE [LARGE SCALE GENOMIC DNA]</scope>
    <source>
        <strain evidence="29 30">Thoroughbred</strain>
    </source>
</reference>
<dbReference type="InterPro" id="IPR037252">
    <property type="entry name" value="Mib_Herc2_sf"/>
</dbReference>